<evidence type="ECO:0000256" key="1">
    <source>
        <dbReference type="ARBA" id="ARBA00001462"/>
    </source>
</evidence>
<gene>
    <name evidence="10" type="ORF">A8708_17975</name>
</gene>
<evidence type="ECO:0000256" key="4">
    <source>
        <dbReference type="ARBA" id="ARBA00011165"/>
    </source>
</evidence>
<dbReference type="RefSeq" id="WP_068663095.1">
    <property type="nucleotide sequence ID" value="NZ_LYPB01000050.1"/>
</dbReference>
<dbReference type="SUPFAM" id="SSF51011">
    <property type="entry name" value="Glycosyl hydrolase domain"/>
    <property type="match status" value="1"/>
</dbReference>
<dbReference type="SMART" id="SM00813">
    <property type="entry name" value="Alpha-L-AF_C"/>
    <property type="match status" value="1"/>
</dbReference>
<dbReference type="GO" id="GO:0000272">
    <property type="term" value="P:polysaccharide catabolic process"/>
    <property type="evidence" value="ECO:0007669"/>
    <property type="project" value="TreeGrafter"/>
</dbReference>
<dbReference type="InterPro" id="IPR055235">
    <property type="entry name" value="ASD1_cat"/>
</dbReference>
<comment type="subunit">
    <text evidence="4">Homohexamer; trimer of dimers.</text>
</comment>
<dbReference type="GO" id="GO:0046373">
    <property type="term" value="P:L-arabinose metabolic process"/>
    <property type="evidence" value="ECO:0007669"/>
    <property type="project" value="InterPro"/>
</dbReference>
<protein>
    <recommendedName>
        <fullName evidence="5">non-reducing end alpha-L-arabinofuranosidase</fullName>
        <ecNumber evidence="5">3.2.1.55</ecNumber>
    </recommendedName>
</protein>
<keyword evidence="6" id="KW-0378">Hydrolase</keyword>
<evidence type="ECO:0000256" key="7">
    <source>
        <dbReference type="ARBA" id="ARBA00023277"/>
    </source>
</evidence>
<comment type="pathway">
    <text evidence="2">Glycan metabolism.</text>
</comment>
<dbReference type="AlphaFoldDB" id="A0A198AHE3"/>
<dbReference type="Pfam" id="PF22848">
    <property type="entry name" value="ASD1_dom"/>
    <property type="match status" value="1"/>
</dbReference>
<evidence type="ECO:0000256" key="3">
    <source>
        <dbReference type="ARBA" id="ARBA00007186"/>
    </source>
</evidence>
<dbReference type="InterPro" id="IPR010720">
    <property type="entry name" value="Alpha-L-AF_C"/>
</dbReference>
<proteinExistence type="inferred from homology"/>
<sequence>MANVLKANMKLDKDFRIAEVDERMYGSFIEHLGRAVYGGIYEPGHPAADEQGFRQDVREMIEEIGVPIVRYPGGNFVSGYNWEDGVGPISERPAKLELAWRVLEPNLFGTNEFLAWTKQVKAQAMMAVNLGTRGIDDARNLVEYCNHAGGSYWSDLRKAHGYPEAYGIKMWCLGNEMDGPWQIGAKTADDYGRLANETAKAMKFVDPTIELVVCGSSFRSMPTYVDWEATVLDHTYENVDYLSLHTYYGNADNDTANYLAKSLDMTAFIQEIIAVCDYIKAKKRSKKTMMLSFDEWNVWFHTLESDKKMEPWQFAPPQLEDVYTLEDALMVGTMLITLLKHADRVKIACLAQLVNVIAPIMTQTGGPAWRQTIFYPYMHTSVYGRGTVLHSFVEAPKYDTKDYTDVPFLDTVAVHQEEKEELTIFAVNKSLDSSLVLTCDLRSFEGYRVVEHIVLENTDVKAVNAMNHPNRVTPHSGGDAAIQDDMLMGALPSLSWNVIRLRK</sequence>
<dbReference type="InterPro" id="IPR013780">
    <property type="entry name" value="Glyco_hydro_b"/>
</dbReference>
<evidence type="ECO:0000256" key="6">
    <source>
        <dbReference type="ARBA" id="ARBA00022801"/>
    </source>
</evidence>
<comment type="caution">
    <text evidence="10">The sequence shown here is derived from an EMBL/GenBank/DDBJ whole genome shotgun (WGS) entry which is preliminary data.</text>
</comment>
<dbReference type="Proteomes" id="UP000078454">
    <property type="component" value="Unassembled WGS sequence"/>
</dbReference>
<name>A0A198AHE3_9BACL</name>
<dbReference type="STRING" id="1850517.A8708_17975"/>
<keyword evidence="7" id="KW-0119">Carbohydrate metabolism</keyword>
<organism evidence="10 11">
    <name type="scientific">Paenibacillus oryzisoli</name>
    <dbReference type="NCBI Taxonomy" id="1850517"/>
    <lineage>
        <taxon>Bacteria</taxon>
        <taxon>Bacillati</taxon>
        <taxon>Bacillota</taxon>
        <taxon>Bacilli</taxon>
        <taxon>Bacillales</taxon>
        <taxon>Paenibacillaceae</taxon>
        <taxon>Paenibacillus</taxon>
    </lineage>
</organism>
<comment type="similarity">
    <text evidence="3">Belongs to the glycosyl hydrolase 51 family.</text>
</comment>
<evidence type="ECO:0000256" key="2">
    <source>
        <dbReference type="ARBA" id="ARBA00004881"/>
    </source>
</evidence>
<comment type="catalytic activity">
    <reaction evidence="1">
        <text>Hydrolysis of terminal non-reducing alpha-L-arabinofuranoside residues in alpha-L-arabinosides.</text>
        <dbReference type="EC" id="3.2.1.55"/>
    </reaction>
</comment>
<dbReference type="InterPro" id="IPR017853">
    <property type="entry name" value="GH"/>
</dbReference>
<dbReference type="PANTHER" id="PTHR43576">
    <property type="entry name" value="ALPHA-L-ARABINOFURANOSIDASE C-RELATED"/>
    <property type="match status" value="1"/>
</dbReference>
<dbReference type="EMBL" id="LYPB01000050">
    <property type="protein sequence ID" value="OAS20466.1"/>
    <property type="molecule type" value="Genomic_DNA"/>
</dbReference>
<keyword evidence="8" id="KW-0326">Glycosidase</keyword>
<evidence type="ECO:0000313" key="11">
    <source>
        <dbReference type="Proteomes" id="UP000078454"/>
    </source>
</evidence>
<reference evidence="10 11" key="1">
    <citation type="submission" date="2016-05" db="EMBL/GenBank/DDBJ databases">
        <title>Paenibacillus sp. 1ZS3-15 nov., isolated from the rhizosphere soil.</title>
        <authorList>
            <person name="Zhang X.X."/>
            <person name="Zhang J."/>
        </authorList>
    </citation>
    <scope>NUCLEOTIDE SEQUENCE [LARGE SCALE GENOMIC DNA]</scope>
    <source>
        <strain evidence="10 11">1ZS3-15</strain>
    </source>
</reference>
<dbReference type="Gene3D" id="2.60.40.1180">
    <property type="entry name" value="Golgi alpha-mannosidase II"/>
    <property type="match status" value="1"/>
</dbReference>
<dbReference type="GO" id="GO:0046556">
    <property type="term" value="F:alpha-L-arabinofuranosidase activity"/>
    <property type="evidence" value="ECO:0007669"/>
    <property type="project" value="UniProtKB-EC"/>
</dbReference>
<evidence type="ECO:0000256" key="8">
    <source>
        <dbReference type="ARBA" id="ARBA00023295"/>
    </source>
</evidence>
<accession>A0A198AHE3</accession>
<dbReference type="PANTHER" id="PTHR43576:SF3">
    <property type="entry name" value="ALPHA-L-ARABINOFURANOSIDASE C"/>
    <property type="match status" value="1"/>
</dbReference>
<keyword evidence="11" id="KW-1185">Reference proteome</keyword>
<dbReference type="EC" id="3.2.1.55" evidence="5"/>
<dbReference type="OrthoDB" id="9758333at2"/>
<evidence type="ECO:0000256" key="5">
    <source>
        <dbReference type="ARBA" id="ARBA00012670"/>
    </source>
</evidence>
<evidence type="ECO:0000313" key="10">
    <source>
        <dbReference type="EMBL" id="OAS20466.1"/>
    </source>
</evidence>
<dbReference type="Pfam" id="PF06964">
    <property type="entry name" value="Alpha-L-AF_C"/>
    <property type="match status" value="1"/>
</dbReference>
<dbReference type="Gene3D" id="3.20.20.80">
    <property type="entry name" value="Glycosidases"/>
    <property type="match status" value="1"/>
</dbReference>
<feature type="domain" description="Alpha-L-arabinofuranosidase C-terminal" evidence="9">
    <location>
        <begin position="294"/>
        <end position="495"/>
    </location>
</feature>
<dbReference type="SUPFAM" id="SSF51445">
    <property type="entry name" value="(Trans)glycosidases"/>
    <property type="match status" value="1"/>
</dbReference>
<evidence type="ECO:0000259" key="9">
    <source>
        <dbReference type="SMART" id="SM00813"/>
    </source>
</evidence>